<keyword evidence="1" id="KW-0732">Signal</keyword>
<feature type="chain" id="PRO_5007284670" evidence="1">
    <location>
        <begin position="20"/>
        <end position="105"/>
    </location>
</feature>
<reference evidence="2" key="1">
    <citation type="journal article" date="2016" name="Ticks Tick Borne Dis.">
        <title>De novo assembly and annotation of the salivary gland transcriptome of Rhipicephalus appendiculatus male and female ticks during blood feeding.</title>
        <authorList>
            <person name="de Castro M.H."/>
            <person name="de Klerk D."/>
            <person name="Pienaar R."/>
            <person name="Latif A.A."/>
            <person name="Rees D.J."/>
            <person name="Mans B.J."/>
        </authorList>
    </citation>
    <scope>NUCLEOTIDE SEQUENCE</scope>
    <source>
        <tissue evidence="2">Salivary glands</tissue>
    </source>
</reference>
<dbReference type="EMBL" id="GEDV01011464">
    <property type="protein sequence ID" value="JAP77093.1"/>
    <property type="molecule type" value="Transcribed_RNA"/>
</dbReference>
<evidence type="ECO:0000313" key="2">
    <source>
        <dbReference type="EMBL" id="JAP77093.1"/>
    </source>
</evidence>
<feature type="signal peptide" evidence="1">
    <location>
        <begin position="1"/>
        <end position="19"/>
    </location>
</feature>
<proteinExistence type="predicted"/>
<evidence type="ECO:0000256" key="1">
    <source>
        <dbReference type="SAM" id="SignalP"/>
    </source>
</evidence>
<protein>
    <submittedName>
        <fullName evidence="2">Uncharacterized protein</fullName>
    </submittedName>
</protein>
<name>A0A131YCJ9_RHIAP</name>
<organism evidence="2">
    <name type="scientific">Rhipicephalus appendiculatus</name>
    <name type="common">Brown ear tick</name>
    <dbReference type="NCBI Taxonomy" id="34631"/>
    <lineage>
        <taxon>Eukaryota</taxon>
        <taxon>Metazoa</taxon>
        <taxon>Ecdysozoa</taxon>
        <taxon>Arthropoda</taxon>
        <taxon>Chelicerata</taxon>
        <taxon>Arachnida</taxon>
        <taxon>Acari</taxon>
        <taxon>Parasitiformes</taxon>
        <taxon>Ixodida</taxon>
        <taxon>Ixodoidea</taxon>
        <taxon>Ixodidae</taxon>
        <taxon>Rhipicephalinae</taxon>
        <taxon>Rhipicephalus</taxon>
        <taxon>Rhipicephalus</taxon>
    </lineage>
</organism>
<dbReference type="AlphaFoldDB" id="A0A131YCJ9"/>
<accession>A0A131YCJ9</accession>
<sequence>MSTPRLLLVALIGITQIVGTSVGSYLMQTHVTCQSAQEKCQSVTEAILQEEIITAPAFSEECYALRFGGCGVPVAVVPSATMVGQIRAFAHANHGRDGGAQRFTA</sequence>